<sequence length="105" mass="11822">MSLMDSGLNFNEGSISASGMTTNNNKDLEDFLMLEREKAKMTAQMFEFTDICWDKCMTDKPSTRLESKTETCIVNCVDRFIDISMFIANRLTQKSQGLSGLDGLD</sequence>
<keyword evidence="1" id="KW-0653">Protein transport</keyword>
<dbReference type="InterPro" id="IPR004217">
    <property type="entry name" value="Tim10-like"/>
</dbReference>
<protein>
    <recommendedName>
        <fullName evidence="1">Mitochondrial import inner membrane translocase subunit</fullName>
    </recommendedName>
</protein>
<reference evidence="3" key="1">
    <citation type="submission" date="2021-05" db="EMBL/GenBank/DDBJ databases">
        <authorList>
            <person name="Alioto T."/>
            <person name="Alioto T."/>
            <person name="Gomez Garrido J."/>
        </authorList>
    </citation>
    <scope>NUCLEOTIDE SEQUENCE</scope>
</reference>
<evidence type="ECO:0000256" key="1">
    <source>
        <dbReference type="RuleBase" id="RU367043"/>
    </source>
</evidence>
<keyword evidence="1" id="KW-0811">Translocation</keyword>
<dbReference type="EMBL" id="HBUF01364970">
    <property type="protein sequence ID" value="CAG6723065.1"/>
    <property type="molecule type" value="Transcribed_RNA"/>
</dbReference>
<dbReference type="AlphaFoldDB" id="A0A8D8RMX6"/>
<dbReference type="SUPFAM" id="SSF144122">
    <property type="entry name" value="Tim10-like"/>
    <property type="match status" value="1"/>
</dbReference>
<comment type="domain">
    <text evidence="1">The twin CX3C motif contains 4 conserved Cys residues that form 2 disulfide bonds in the mitochondrial intermembrane space.</text>
</comment>
<dbReference type="GO" id="GO:0015031">
    <property type="term" value="P:protein transport"/>
    <property type="evidence" value="ECO:0007669"/>
    <property type="project" value="UniProtKB-KW"/>
</dbReference>
<dbReference type="EMBL" id="HBUF01168834">
    <property type="protein sequence ID" value="CAG6651733.1"/>
    <property type="molecule type" value="Transcribed_RNA"/>
</dbReference>
<keyword evidence="1" id="KW-0999">Mitochondrion inner membrane</keyword>
<keyword evidence="1" id="KW-0143">Chaperone</keyword>
<name>A0A8D8RMX6_9HEMI</name>
<dbReference type="EMBL" id="HBUF01323295">
    <property type="protein sequence ID" value="CAG6695406.1"/>
    <property type="molecule type" value="Transcribed_RNA"/>
</dbReference>
<comment type="similarity">
    <text evidence="1">Belongs to the small Tim family.</text>
</comment>
<dbReference type="EMBL" id="HBUF01168835">
    <property type="protein sequence ID" value="CAG6651734.1"/>
    <property type="molecule type" value="Transcribed_RNA"/>
</dbReference>
<keyword evidence="1" id="KW-0496">Mitochondrion</keyword>
<feature type="domain" description="Tim10-like" evidence="2">
    <location>
        <begin position="31"/>
        <end position="93"/>
    </location>
</feature>
<comment type="function">
    <text evidence="1">Mitochondrial intermembrane chaperone that participates in the import and insertion of some multi-pass transmembrane proteins into the mitochondrial inner membrane. Also required for the transfer of beta-barrel precursors from the TOM complex to the sorting and assembly machinery (SAM complex) of the outer membrane. Acts as a chaperone-like protein that protects the hydrophobic precursors from aggregation and guide them through the mitochondrial intermembrane space.</text>
</comment>
<keyword evidence="1" id="KW-0472">Membrane</keyword>
<comment type="subunit">
    <text evidence="1">Heterohexamer.</text>
</comment>
<keyword evidence="1" id="KW-1015">Disulfide bond</keyword>
<comment type="subcellular location">
    <subcellularLocation>
        <location evidence="1">Mitochondrion inner membrane</location>
        <topology evidence="1">Peripheral membrane protein</topology>
        <orientation evidence="1">Intermembrane side</orientation>
    </subcellularLocation>
</comment>
<proteinExistence type="inferred from homology"/>
<dbReference type="Pfam" id="PF02953">
    <property type="entry name" value="zf-Tim10_DDP"/>
    <property type="match status" value="1"/>
</dbReference>
<dbReference type="EMBL" id="HBUF01539157">
    <property type="protein sequence ID" value="CAG6754397.1"/>
    <property type="molecule type" value="Transcribed_RNA"/>
</dbReference>
<organism evidence="3">
    <name type="scientific">Cacopsylla melanoneura</name>
    <dbReference type="NCBI Taxonomy" id="428564"/>
    <lineage>
        <taxon>Eukaryota</taxon>
        <taxon>Metazoa</taxon>
        <taxon>Ecdysozoa</taxon>
        <taxon>Arthropoda</taxon>
        <taxon>Hexapoda</taxon>
        <taxon>Insecta</taxon>
        <taxon>Pterygota</taxon>
        <taxon>Neoptera</taxon>
        <taxon>Paraneoptera</taxon>
        <taxon>Hemiptera</taxon>
        <taxon>Sternorrhyncha</taxon>
        <taxon>Psylloidea</taxon>
        <taxon>Psyllidae</taxon>
        <taxon>Psyllinae</taxon>
        <taxon>Cacopsylla</taxon>
    </lineage>
</organism>
<evidence type="ECO:0000259" key="2">
    <source>
        <dbReference type="Pfam" id="PF02953"/>
    </source>
</evidence>
<dbReference type="GO" id="GO:0005743">
    <property type="term" value="C:mitochondrial inner membrane"/>
    <property type="evidence" value="ECO:0007669"/>
    <property type="project" value="UniProtKB-SubCell"/>
</dbReference>
<dbReference type="Gene3D" id="1.10.287.810">
    <property type="entry name" value="Mitochondrial import inner membrane translocase subunit tim13 like domains"/>
    <property type="match status" value="1"/>
</dbReference>
<dbReference type="InterPro" id="IPR035427">
    <property type="entry name" value="Tim10-like_dom_sf"/>
</dbReference>
<keyword evidence="1" id="KW-0813">Transport</keyword>
<accession>A0A8D8RMX6</accession>
<evidence type="ECO:0000313" key="3">
    <source>
        <dbReference type="EMBL" id="CAG6651734.1"/>
    </source>
</evidence>